<dbReference type="OrthoDB" id="1875751at2759"/>
<organism evidence="5 6">
    <name type="scientific">Monoraphidium neglectum</name>
    <dbReference type="NCBI Taxonomy" id="145388"/>
    <lineage>
        <taxon>Eukaryota</taxon>
        <taxon>Viridiplantae</taxon>
        <taxon>Chlorophyta</taxon>
        <taxon>core chlorophytes</taxon>
        <taxon>Chlorophyceae</taxon>
        <taxon>CS clade</taxon>
        <taxon>Sphaeropleales</taxon>
        <taxon>Selenastraceae</taxon>
        <taxon>Monoraphidium</taxon>
    </lineage>
</organism>
<dbReference type="Gene3D" id="3.30.70.330">
    <property type="match status" value="1"/>
</dbReference>
<dbReference type="Proteomes" id="UP000054498">
    <property type="component" value="Unassembled WGS sequence"/>
</dbReference>
<feature type="domain" description="RRM" evidence="4">
    <location>
        <begin position="148"/>
        <end position="232"/>
    </location>
</feature>
<dbReference type="EMBL" id="KK103484">
    <property type="protein sequence ID" value="KIY95485.1"/>
    <property type="molecule type" value="Genomic_DNA"/>
</dbReference>
<dbReference type="GO" id="GO:0003723">
    <property type="term" value="F:RNA binding"/>
    <property type="evidence" value="ECO:0007669"/>
    <property type="project" value="UniProtKB-UniRule"/>
</dbReference>
<name>A0A0D2MKR1_9CHLO</name>
<dbReference type="PROSITE" id="PS50102">
    <property type="entry name" value="RRM"/>
    <property type="match status" value="1"/>
</dbReference>
<feature type="compositionally biased region" description="Gly residues" evidence="3">
    <location>
        <begin position="236"/>
        <end position="247"/>
    </location>
</feature>
<dbReference type="InterPro" id="IPR035979">
    <property type="entry name" value="RBD_domain_sf"/>
</dbReference>
<evidence type="ECO:0000256" key="1">
    <source>
        <dbReference type="ARBA" id="ARBA00022884"/>
    </source>
</evidence>
<dbReference type="InterPro" id="IPR052462">
    <property type="entry name" value="SLIRP/GR-RBP-like"/>
</dbReference>
<evidence type="ECO:0000256" key="3">
    <source>
        <dbReference type="SAM" id="MobiDB-lite"/>
    </source>
</evidence>
<evidence type="ECO:0000313" key="5">
    <source>
        <dbReference type="EMBL" id="KIY95485.1"/>
    </source>
</evidence>
<accession>A0A0D2MKR1</accession>
<dbReference type="InterPro" id="IPR012677">
    <property type="entry name" value="Nucleotide-bd_a/b_plait_sf"/>
</dbReference>
<evidence type="ECO:0000259" key="4">
    <source>
        <dbReference type="PROSITE" id="PS50102"/>
    </source>
</evidence>
<keyword evidence="6" id="KW-1185">Reference proteome</keyword>
<feature type="compositionally biased region" description="Gly residues" evidence="3">
    <location>
        <begin position="64"/>
        <end position="83"/>
    </location>
</feature>
<keyword evidence="1 2" id="KW-0694">RNA-binding</keyword>
<dbReference type="AlphaFoldDB" id="A0A0D2MKR1"/>
<dbReference type="InterPro" id="IPR000504">
    <property type="entry name" value="RRM_dom"/>
</dbReference>
<dbReference type="STRING" id="145388.A0A0D2MKR1"/>
<dbReference type="SMART" id="SM00360">
    <property type="entry name" value="RRM"/>
    <property type="match status" value="1"/>
</dbReference>
<dbReference type="RefSeq" id="XP_013894505.1">
    <property type="nucleotide sequence ID" value="XM_014039051.1"/>
</dbReference>
<protein>
    <recommendedName>
        <fullName evidence="4">RRM domain-containing protein</fullName>
    </recommendedName>
</protein>
<dbReference type="GeneID" id="25729845"/>
<dbReference type="Pfam" id="PF00076">
    <property type="entry name" value="RRM_1"/>
    <property type="match status" value="1"/>
</dbReference>
<evidence type="ECO:0000313" key="6">
    <source>
        <dbReference type="Proteomes" id="UP000054498"/>
    </source>
</evidence>
<sequence length="290" mass="28332">MIPQAGMMPWGMYPAGQMAAYPAAGGGYVMYPAAAAAAQYNAAAMAQQQQQAAFAQRQQLQQAGGDGGARGKDGAGAGAARGGSGRYEGGGVGVRYNSSGALSEDSGEGSGSYPAASGAAAAGYQRITGAYVAGGGGGYGGAMQGVLTTLYVGNLAPEVDEAALSAHFTQFGPVDRVQVIRDRETGEPRGYGFVTFNSAAPQAAASAMAALNGAALDGAFGGRTIRVSPSNKWRGSDGGAGGGGGAGGAAANGVQLHAQQVGGHQVQAVPGVHMMGHVQMAPAGMATGGR</sequence>
<feature type="region of interest" description="Disordered" evidence="3">
    <location>
        <begin position="56"/>
        <end position="83"/>
    </location>
</feature>
<gene>
    <name evidence="5" type="ORF">MNEG_12479</name>
</gene>
<proteinExistence type="predicted"/>
<dbReference type="PANTHER" id="PTHR48027">
    <property type="entry name" value="HETEROGENEOUS NUCLEAR RIBONUCLEOPROTEIN 87F-RELATED"/>
    <property type="match status" value="1"/>
</dbReference>
<reference evidence="5 6" key="1">
    <citation type="journal article" date="2013" name="BMC Genomics">
        <title>Reconstruction of the lipid metabolism for the microalga Monoraphidium neglectum from its genome sequence reveals characteristics suitable for biofuel production.</title>
        <authorList>
            <person name="Bogen C."/>
            <person name="Al-Dilaimi A."/>
            <person name="Albersmeier A."/>
            <person name="Wichmann J."/>
            <person name="Grundmann M."/>
            <person name="Rupp O."/>
            <person name="Lauersen K.J."/>
            <person name="Blifernez-Klassen O."/>
            <person name="Kalinowski J."/>
            <person name="Goesmann A."/>
            <person name="Mussgnug J.H."/>
            <person name="Kruse O."/>
        </authorList>
    </citation>
    <scope>NUCLEOTIDE SEQUENCE [LARGE SCALE GENOMIC DNA]</scope>
    <source>
        <strain evidence="5 6">SAG 48.87</strain>
    </source>
</reference>
<dbReference type="SUPFAM" id="SSF54928">
    <property type="entry name" value="RNA-binding domain, RBD"/>
    <property type="match status" value="1"/>
</dbReference>
<dbReference type="KEGG" id="mng:MNEG_12479"/>
<feature type="region of interest" description="Disordered" evidence="3">
    <location>
        <begin position="227"/>
        <end position="247"/>
    </location>
</feature>
<evidence type="ECO:0000256" key="2">
    <source>
        <dbReference type="PROSITE-ProRule" id="PRU00176"/>
    </source>
</evidence>